<comment type="similarity">
    <text evidence="1">Belongs to the UDP-glycosyltransferase family.</text>
</comment>
<comment type="caution">
    <text evidence="4">The sequence shown here is derived from an EMBL/GenBank/DDBJ whole genome shotgun (WGS) entry which is preliminary data.</text>
</comment>
<name>A0A834TBB7_9FABA</name>
<gene>
    <name evidence="4" type="ORF">G2W53_034695</name>
</gene>
<feature type="region of interest" description="Disordered" evidence="3">
    <location>
        <begin position="243"/>
        <end position="273"/>
    </location>
</feature>
<evidence type="ECO:0000313" key="4">
    <source>
        <dbReference type="EMBL" id="KAF7813719.1"/>
    </source>
</evidence>
<sequence length="273" mass="30316">MELGFGESPRASEGDVHHGVGFLGVEPVHAFVFLHHALVTSLCFLFVGFVDQRGRPNGPEPPPNDALVVPRVLHVHIVEAIDHNTEAVQLCFPHRFSDLRNLFWEEEVGDDAMGWVFQDEFLDGLPEEVEGGVEFGGSGGVRDGDEILGAFRVRNLLVDYIHHYNKITGLKVWNIGPTSLMLRKDHQAYDAPDRIRSWLDSKEPNSVVYISFGSLCRFADPQLYDNGGAGDWGGGGRKGVRKLMDGGDEAERVRRKAEEMGEKARKAVDHEAC</sequence>
<keyword evidence="2" id="KW-0328">Glycosyltransferase</keyword>
<evidence type="ECO:0000313" key="5">
    <source>
        <dbReference type="Proteomes" id="UP000634136"/>
    </source>
</evidence>
<dbReference type="OrthoDB" id="1694450at2759"/>
<dbReference type="Gene3D" id="3.40.50.2000">
    <property type="entry name" value="Glycogen Phosphorylase B"/>
    <property type="match status" value="1"/>
</dbReference>
<evidence type="ECO:0000256" key="2">
    <source>
        <dbReference type="ARBA" id="ARBA00022676"/>
    </source>
</evidence>
<proteinExistence type="inferred from homology"/>
<dbReference type="PANTHER" id="PTHR48047">
    <property type="entry name" value="GLYCOSYLTRANSFERASE"/>
    <property type="match status" value="1"/>
</dbReference>
<dbReference type="Proteomes" id="UP000634136">
    <property type="component" value="Unassembled WGS sequence"/>
</dbReference>
<keyword evidence="5" id="KW-1185">Reference proteome</keyword>
<organism evidence="4 5">
    <name type="scientific">Senna tora</name>
    <dbReference type="NCBI Taxonomy" id="362788"/>
    <lineage>
        <taxon>Eukaryota</taxon>
        <taxon>Viridiplantae</taxon>
        <taxon>Streptophyta</taxon>
        <taxon>Embryophyta</taxon>
        <taxon>Tracheophyta</taxon>
        <taxon>Spermatophyta</taxon>
        <taxon>Magnoliopsida</taxon>
        <taxon>eudicotyledons</taxon>
        <taxon>Gunneridae</taxon>
        <taxon>Pentapetalae</taxon>
        <taxon>rosids</taxon>
        <taxon>fabids</taxon>
        <taxon>Fabales</taxon>
        <taxon>Fabaceae</taxon>
        <taxon>Caesalpinioideae</taxon>
        <taxon>Cassia clade</taxon>
        <taxon>Senna</taxon>
    </lineage>
</organism>
<dbReference type="EMBL" id="JAAIUW010000010">
    <property type="protein sequence ID" value="KAF7813719.1"/>
    <property type="molecule type" value="Genomic_DNA"/>
</dbReference>
<dbReference type="PANTHER" id="PTHR48047:SF182">
    <property type="entry name" value="GLYCOSYLTRANSFERASE"/>
    <property type="match status" value="1"/>
</dbReference>
<dbReference type="GO" id="GO:0035251">
    <property type="term" value="F:UDP-glucosyltransferase activity"/>
    <property type="evidence" value="ECO:0007669"/>
    <property type="project" value="TreeGrafter"/>
</dbReference>
<evidence type="ECO:0000256" key="3">
    <source>
        <dbReference type="SAM" id="MobiDB-lite"/>
    </source>
</evidence>
<keyword evidence="4" id="KW-0808">Transferase</keyword>
<accession>A0A834TBB7</accession>
<dbReference type="SUPFAM" id="SSF53756">
    <property type="entry name" value="UDP-Glycosyltransferase/glycogen phosphorylase"/>
    <property type="match status" value="1"/>
</dbReference>
<evidence type="ECO:0000256" key="1">
    <source>
        <dbReference type="ARBA" id="ARBA00009995"/>
    </source>
</evidence>
<reference evidence="4" key="1">
    <citation type="submission" date="2020-09" db="EMBL/GenBank/DDBJ databases">
        <title>Genome-Enabled Discovery of Anthraquinone Biosynthesis in Senna tora.</title>
        <authorList>
            <person name="Kang S.-H."/>
            <person name="Pandey R.P."/>
            <person name="Lee C.-M."/>
            <person name="Sim J.-S."/>
            <person name="Jeong J.-T."/>
            <person name="Choi B.-S."/>
            <person name="Jung M."/>
            <person name="Ginzburg D."/>
            <person name="Zhao K."/>
            <person name="Won S.Y."/>
            <person name="Oh T.-J."/>
            <person name="Yu Y."/>
            <person name="Kim N.-H."/>
            <person name="Lee O.R."/>
            <person name="Lee T.-H."/>
            <person name="Bashyal P."/>
            <person name="Kim T.-S."/>
            <person name="Lee W.-H."/>
            <person name="Kawkins C."/>
            <person name="Kim C.-K."/>
            <person name="Kim J.S."/>
            <person name="Ahn B.O."/>
            <person name="Rhee S.Y."/>
            <person name="Sohng J.K."/>
        </authorList>
    </citation>
    <scope>NUCLEOTIDE SEQUENCE</scope>
    <source>
        <tissue evidence="4">Leaf</tissue>
    </source>
</reference>
<protein>
    <submittedName>
        <fullName evidence="4">UDP-glucose flavonoid 3-O-glucosyltransferase 7-like</fullName>
    </submittedName>
</protein>
<dbReference type="AlphaFoldDB" id="A0A834TBB7"/>